<feature type="region of interest" description="Disordered" evidence="4">
    <location>
        <begin position="217"/>
        <end position="258"/>
    </location>
</feature>
<keyword evidence="2" id="KW-0804">Transcription</keyword>
<evidence type="ECO:0000256" key="2">
    <source>
        <dbReference type="ARBA" id="ARBA00023163"/>
    </source>
</evidence>
<evidence type="ECO:0000256" key="3">
    <source>
        <dbReference type="PROSITE-ProRule" id="PRU01191"/>
    </source>
</evidence>
<keyword evidence="1" id="KW-0805">Transcription regulation</keyword>
<feature type="region of interest" description="Leucine repeat II (LRII)" evidence="3">
    <location>
        <begin position="471"/>
        <end position="503"/>
    </location>
</feature>
<dbReference type="AlphaFoldDB" id="A0A2T8KLP4"/>
<dbReference type="PANTHER" id="PTHR31636">
    <property type="entry name" value="OSJNBA0084A10.13 PROTEIN-RELATED"/>
    <property type="match status" value="1"/>
</dbReference>
<gene>
    <name evidence="5" type="ORF">PAHAL_3G471100</name>
</gene>
<dbReference type="PROSITE" id="PS50985">
    <property type="entry name" value="GRAS"/>
    <property type="match status" value="1"/>
</dbReference>
<feature type="region of interest" description="VHIID" evidence="3">
    <location>
        <begin position="390"/>
        <end position="455"/>
    </location>
</feature>
<dbReference type="Pfam" id="PF03514">
    <property type="entry name" value="GRAS"/>
    <property type="match status" value="1"/>
</dbReference>
<evidence type="ECO:0000256" key="1">
    <source>
        <dbReference type="ARBA" id="ARBA00023015"/>
    </source>
</evidence>
<feature type="region of interest" description="Disordered" evidence="4">
    <location>
        <begin position="16"/>
        <end position="37"/>
    </location>
</feature>
<proteinExistence type="inferred from homology"/>
<name>A0A2T8KLP4_9POAL</name>
<evidence type="ECO:0000256" key="4">
    <source>
        <dbReference type="SAM" id="MobiDB-lite"/>
    </source>
</evidence>
<feature type="region of interest" description="Disordered" evidence="4">
    <location>
        <begin position="84"/>
        <end position="109"/>
    </location>
</feature>
<feature type="short sequence motif" description="VHIID" evidence="3">
    <location>
        <begin position="421"/>
        <end position="425"/>
    </location>
</feature>
<evidence type="ECO:0000313" key="5">
    <source>
        <dbReference type="EMBL" id="PVH63090.1"/>
    </source>
</evidence>
<comment type="similarity">
    <text evidence="3">Belongs to the GRAS family.</text>
</comment>
<dbReference type="EMBL" id="CM008048">
    <property type="protein sequence ID" value="PVH63090.1"/>
    <property type="molecule type" value="Genomic_DNA"/>
</dbReference>
<dbReference type="Proteomes" id="UP000243499">
    <property type="component" value="Chromosome 3"/>
</dbReference>
<dbReference type="InterPro" id="IPR005202">
    <property type="entry name" value="TF_GRAS"/>
</dbReference>
<feature type="region of interest" description="SAW" evidence="3">
    <location>
        <begin position="610"/>
        <end position="685"/>
    </location>
</feature>
<dbReference type="Gramene" id="PVH63090">
    <property type="protein sequence ID" value="PVH63090"/>
    <property type="gene ID" value="PAHAL_3G471100"/>
</dbReference>
<comment type="caution">
    <text evidence="3">Lacks conserved residue(s) required for the propagation of feature annotation.</text>
</comment>
<organism evidence="5">
    <name type="scientific">Panicum hallii</name>
    <dbReference type="NCBI Taxonomy" id="206008"/>
    <lineage>
        <taxon>Eukaryota</taxon>
        <taxon>Viridiplantae</taxon>
        <taxon>Streptophyta</taxon>
        <taxon>Embryophyta</taxon>
        <taxon>Tracheophyta</taxon>
        <taxon>Spermatophyta</taxon>
        <taxon>Magnoliopsida</taxon>
        <taxon>Liliopsida</taxon>
        <taxon>Poales</taxon>
        <taxon>Poaceae</taxon>
        <taxon>PACMAD clade</taxon>
        <taxon>Panicoideae</taxon>
        <taxon>Panicodae</taxon>
        <taxon>Paniceae</taxon>
        <taxon>Panicinae</taxon>
        <taxon>Panicum</taxon>
        <taxon>Panicum sect. Panicum</taxon>
    </lineage>
</organism>
<reference evidence="5" key="1">
    <citation type="submission" date="2018-04" db="EMBL/GenBank/DDBJ databases">
        <title>WGS assembly of Panicum hallii.</title>
        <authorList>
            <person name="Lovell J."/>
            <person name="Jenkins J."/>
            <person name="Lowry D."/>
            <person name="Mamidi S."/>
            <person name="Sreedasyam A."/>
            <person name="Weng X."/>
            <person name="Barry K."/>
            <person name="Bonette J."/>
            <person name="Campitelli B."/>
            <person name="Daum C."/>
            <person name="Gordon S."/>
            <person name="Gould B."/>
            <person name="Lipzen A."/>
            <person name="Macqueen A."/>
            <person name="Palacio-Mejia J."/>
            <person name="Plott C."/>
            <person name="Shakirov E."/>
            <person name="Shu S."/>
            <person name="Yoshinaga Y."/>
            <person name="Zane M."/>
            <person name="Rokhsar D."/>
            <person name="Grimwood J."/>
            <person name="Schmutz J."/>
            <person name="Juenger T."/>
        </authorList>
    </citation>
    <scope>NUCLEOTIDE SEQUENCE [LARGE SCALE GENOMIC DNA]</scope>
    <source>
        <strain evidence="5">FIL2</strain>
    </source>
</reference>
<accession>A0A2T8KLP4</accession>
<sequence>MASSYDPSLYLSDLGPAYVDLPPTPQQPQCPQPSGGAAAWPEDMVLPFISRMLMEEDIDDKFFYEYPDHPALLQAQQPFLDILSDDASSSPSAARSGASVTHPSTATSSSDAADALLTPAAVDSYAQFNAFDLDPAAFFSGGANSDLMSSAFLKGMEEANKFLPSQDKLVIDLDPPDDAKSFVRPAENKLAASGFKFNGAAPAAAVAVKVEEAVVSASGGGVGGRGRKNRFDDDEDNLEMDRRSSKQSALQGDGDDRDVLDKQYMITSHEMCVAVEQMEKLRIPMQEEGGGNGKANAKGGGGRRGGREVVDLRTLLLHCAQAVATDDRRSAIELLKQIKRHASPQGDATQRLAHCFAEGLQARLAGTGSRMVYQSLMAKRTSVVDILQAYQLYMAAICFKKAAFLFSNQTIYDASLGKKKIHIVDYGIHYGFQWPCFLRRIACREGGPPEVRITGIDLPQPGFRPTQRAEETGRRLSKYCQEFGVPFRYQVMAASRMETIRAEDLNLDPEEVLIVNCIYQFQNLMDESVLIESPRDVALNNIRKMRPHAFVHGVVNGSFSAPFFVTRFREALFYYSALFDVLDTTTPRDSSQRMLIEQNIFGRAALNAIACEGTDRVERPETYRQWQVRNQRAGLKQLPLNPNIVQVVRDKVKGCYHKDFVVDIDHHWLLQGWKGRILYAISTWRTGVRICRRRPIVAASLPAAPRPVRRICRLLLPLVVRRFLAGSHFTPPQLSSFLSTSRAVQATVRQASAALLESVTLYGNVFVVAGRGRGRWSPAPVRQEATTHTATRSLNSFSAPSLQK</sequence>
<feature type="region of interest" description="Disordered" evidence="4">
    <location>
        <begin position="776"/>
        <end position="804"/>
    </location>
</feature>
<feature type="compositionally biased region" description="Low complexity" evidence="4">
    <location>
        <begin position="85"/>
        <end position="109"/>
    </location>
</feature>
<protein>
    <submittedName>
        <fullName evidence="5">Uncharacterized protein</fullName>
    </submittedName>
</protein>
<feature type="compositionally biased region" description="Pro residues" evidence="4">
    <location>
        <begin position="22"/>
        <end position="31"/>
    </location>
</feature>
<feature type="compositionally biased region" description="Polar residues" evidence="4">
    <location>
        <begin position="784"/>
        <end position="804"/>
    </location>
</feature>